<dbReference type="InterPro" id="IPR018253">
    <property type="entry name" value="DnaJ_domain_CS"/>
</dbReference>
<evidence type="ECO:0000256" key="1">
    <source>
        <dbReference type="ARBA" id="ARBA00004141"/>
    </source>
</evidence>
<dbReference type="PANTHER" id="PTHR44176">
    <property type="entry name" value="DNAJ HOMOLOG SUBFAMILY C MEMBER 25"/>
    <property type="match status" value="1"/>
</dbReference>
<dbReference type="PRINTS" id="PR00625">
    <property type="entry name" value="JDOMAIN"/>
</dbReference>
<comment type="subcellular location">
    <subcellularLocation>
        <location evidence="1">Membrane</location>
        <topology evidence="1">Multi-pass membrane protein</topology>
    </subcellularLocation>
</comment>
<dbReference type="PROSITE" id="PS50076">
    <property type="entry name" value="DNAJ_2"/>
    <property type="match status" value="1"/>
</dbReference>
<dbReference type="PROSITE" id="PS00636">
    <property type="entry name" value="DNAJ_1"/>
    <property type="match status" value="1"/>
</dbReference>
<evidence type="ECO:0000313" key="9">
    <source>
        <dbReference type="EMBL" id="JAS64418.1"/>
    </source>
</evidence>
<evidence type="ECO:0000256" key="6">
    <source>
        <dbReference type="ARBA" id="ARBA00024193"/>
    </source>
</evidence>
<dbReference type="AlphaFoldDB" id="A0A1B6GPR0"/>
<organism evidence="9">
    <name type="scientific">Cuerna arida</name>
    <dbReference type="NCBI Taxonomy" id="1464854"/>
    <lineage>
        <taxon>Eukaryota</taxon>
        <taxon>Metazoa</taxon>
        <taxon>Ecdysozoa</taxon>
        <taxon>Arthropoda</taxon>
        <taxon>Hexapoda</taxon>
        <taxon>Insecta</taxon>
        <taxon>Pterygota</taxon>
        <taxon>Neoptera</taxon>
        <taxon>Paraneoptera</taxon>
        <taxon>Hemiptera</taxon>
        <taxon>Auchenorrhyncha</taxon>
        <taxon>Membracoidea</taxon>
        <taxon>Cicadellidae</taxon>
        <taxon>Cicadellinae</taxon>
        <taxon>Proconiini</taxon>
        <taxon>Cuerna</taxon>
    </lineage>
</organism>
<reference evidence="9" key="1">
    <citation type="submission" date="2015-11" db="EMBL/GenBank/DDBJ databases">
        <title>De novo transcriptome assembly of four potential Pierce s Disease insect vectors from Arizona vineyards.</title>
        <authorList>
            <person name="Tassone E.E."/>
        </authorList>
    </citation>
    <scope>NUCLEOTIDE SEQUENCE</scope>
</reference>
<dbReference type="SMART" id="SM00271">
    <property type="entry name" value="DnaJ"/>
    <property type="match status" value="1"/>
</dbReference>
<dbReference type="SUPFAM" id="SSF46565">
    <property type="entry name" value="Chaperone J-domain"/>
    <property type="match status" value="1"/>
</dbReference>
<keyword evidence="4" id="KW-0472">Membrane</keyword>
<dbReference type="EMBL" id="GECZ01005351">
    <property type="protein sequence ID" value="JAS64418.1"/>
    <property type="molecule type" value="Transcribed_RNA"/>
</dbReference>
<evidence type="ECO:0000256" key="5">
    <source>
        <dbReference type="ARBA" id="ARBA00023186"/>
    </source>
</evidence>
<accession>A0A1B6GPR0</accession>
<dbReference type="CDD" id="cd06257">
    <property type="entry name" value="DnaJ"/>
    <property type="match status" value="1"/>
</dbReference>
<comment type="similarity">
    <text evidence="6">Belongs to the DNAJC25 family.</text>
</comment>
<feature type="signal peptide" evidence="7">
    <location>
        <begin position="1"/>
        <end position="19"/>
    </location>
</feature>
<keyword evidence="2" id="KW-0812">Transmembrane</keyword>
<dbReference type="GO" id="GO:0006457">
    <property type="term" value="P:protein folding"/>
    <property type="evidence" value="ECO:0007669"/>
    <property type="project" value="InterPro"/>
</dbReference>
<dbReference type="GO" id="GO:0005789">
    <property type="term" value="C:endoplasmic reticulum membrane"/>
    <property type="evidence" value="ECO:0007669"/>
    <property type="project" value="TreeGrafter"/>
</dbReference>
<dbReference type="Pfam" id="PF00226">
    <property type="entry name" value="DnaJ"/>
    <property type="match status" value="1"/>
</dbReference>
<dbReference type="FunFam" id="1.10.287.110:FF:000036">
    <property type="entry name" value="dnaJ homolog subfamily C member 25"/>
    <property type="match status" value="1"/>
</dbReference>
<evidence type="ECO:0000256" key="2">
    <source>
        <dbReference type="ARBA" id="ARBA00022692"/>
    </source>
</evidence>
<dbReference type="InterPro" id="IPR001623">
    <property type="entry name" value="DnaJ_domain"/>
</dbReference>
<protein>
    <recommendedName>
        <fullName evidence="8">J domain-containing protein</fullName>
    </recommendedName>
</protein>
<keyword evidence="3" id="KW-1133">Transmembrane helix</keyword>
<gene>
    <name evidence="9" type="ORF">g.46316</name>
</gene>
<sequence>MKLKTSILLLITLVYEIKAGTMLEGFYCGPENCYEVLGVSRETSKSDIAKAYRKLAKKYHPDLYRKEEDKAEAEANFKRIANAYEILKDEETRNDYDYMLDHPEEVYSHYYRYYRKRLVPTVDVRLVIAGTISVISIIQYFTAWQRYETAISFLLTVPKYRNRAMQIAKDEGLLDNAKKTKGKTKAEIKEKTETILRQVMENNIDIRGGNAKPEITDLLVFQLFFLPYTLSSYLYWYVSWIIAHNIRGLPLSDDEKLYLIRKHMKKGVTQFEALEASSKEEFIKQDLWIKEKFDAWAKEKEEEQKKQLAENARYKAYRRHVKNHGTGRMTFDDS</sequence>
<dbReference type="InterPro" id="IPR036869">
    <property type="entry name" value="J_dom_sf"/>
</dbReference>
<dbReference type="PANTHER" id="PTHR44176:SF1">
    <property type="entry name" value="DNAJ HOMOLOG SUBFAMILY C MEMBER 25"/>
    <property type="match status" value="1"/>
</dbReference>
<dbReference type="Gene3D" id="1.10.287.110">
    <property type="entry name" value="DnaJ domain"/>
    <property type="match status" value="1"/>
</dbReference>
<evidence type="ECO:0000256" key="4">
    <source>
        <dbReference type="ARBA" id="ARBA00023136"/>
    </source>
</evidence>
<feature type="domain" description="J" evidence="8">
    <location>
        <begin position="32"/>
        <end position="100"/>
    </location>
</feature>
<evidence type="ECO:0000259" key="8">
    <source>
        <dbReference type="PROSITE" id="PS50076"/>
    </source>
</evidence>
<proteinExistence type="inferred from homology"/>
<evidence type="ECO:0000256" key="7">
    <source>
        <dbReference type="SAM" id="SignalP"/>
    </source>
</evidence>
<dbReference type="InterPro" id="IPR044632">
    <property type="entry name" value="DNAJC25-like"/>
</dbReference>
<keyword evidence="5" id="KW-0143">Chaperone</keyword>
<name>A0A1B6GPR0_9HEMI</name>
<evidence type="ECO:0000256" key="3">
    <source>
        <dbReference type="ARBA" id="ARBA00022989"/>
    </source>
</evidence>
<feature type="chain" id="PRO_5008583826" description="J domain-containing protein" evidence="7">
    <location>
        <begin position="20"/>
        <end position="334"/>
    </location>
</feature>
<keyword evidence="7" id="KW-0732">Signal</keyword>